<protein>
    <recommendedName>
        <fullName evidence="2">Bifunctional inhibitor/plant lipid transfer protein/seed storage helical domain-containing protein</fullName>
    </recommendedName>
</protein>
<reference evidence="3" key="1">
    <citation type="submission" date="2020-06" db="EMBL/GenBank/DDBJ databases">
        <title>WGS assembly of Ceratodon purpureus strain R40.</title>
        <authorList>
            <person name="Carey S.B."/>
            <person name="Jenkins J."/>
            <person name="Shu S."/>
            <person name="Lovell J.T."/>
            <person name="Sreedasyam A."/>
            <person name="Maumus F."/>
            <person name="Tiley G.P."/>
            <person name="Fernandez-Pozo N."/>
            <person name="Barry K."/>
            <person name="Chen C."/>
            <person name="Wang M."/>
            <person name="Lipzen A."/>
            <person name="Daum C."/>
            <person name="Saski C.A."/>
            <person name="Payton A.C."/>
            <person name="Mcbreen J.C."/>
            <person name="Conrad R.E."/>
            <person name="Kollar L.M."/>
            <person name="Olsson S."/>
            <person name="Huttunen S."/>
            <person name="Landis J.B."/>
            <person name="Wickett N.J."/>
            <person name="Johnson M.G."/>
            <person name="Rensing S.A."/>
            <person name="Grimwood J."/>
            <person name="Schmutz J."/>
            <person name="Mcdaniel S.F."/>
        </authorList>
    </citation>
    <scope>NUCLEOTIDE SEQUENCE</scope>
    <source>
        <strain evidence="3">R40</strain>
    </source>
</reference>
<evidence type="ECO:0000256" key="1">
    <source>
        <dbReference type="SAM" id="SignalP"/>
    </source>
</evidence>
<dbReference type="Pfam" id="PF14368">
    <property type="entry name" value="LTP_2"/>
    <property type="match status" value="1"/>
</dbReference>
<sequence length="161" mass="17579">MSHSFSYKISLLLSHLHLTLVLTQASAPSDCVSEKLGIVEVRQILRPEIRVMQGFRRSSTLWTFGLMMVLVAMAMHASADAEQPCSVKALYPCLVSAKGAYPPQPDDKCCTAVKEADPACLCSEFVNTKLPDNFIKNVLAMPKACGRTQLSGTHCGSYIIE</sequence>
<feature type="domain" description="Bifunctional inhibitor/plant lipid transfer protein/seed storage helical" evidence="2">
    <location>
        <begin position="85"/>
        <end position="155"/>
    </location>
</feature>
<evidence type="ECO:0000259" key="2">
    <source>
        <dbReference type="SMART" id="SM00499"/>
    </source>
</evidence>
<dbReference type="PANTHER" id="PTHR33286">
    <property type="entry name" value="BIFUNCTIONAL INHIBITOR/LIPID-TRANSFER PROTEIN/SEED STORAGE 2S ALBUMIN SUPERFAMILY PROTEIN"/>
    <property type="match status" value="1"/>
</dbReference>
<feature type="signal peptide" evidence="1">
    <location>
        <begin position="1"/>
        <end position="25"/>
    </location>
</feature>
<feature type="chain" id="PRO_5035808473" description="Bifunctional inhibitor/plant lipid transfer protein/seed storage helical domain-containing protein" evidence="1">
    <location>
        <begin position="26"/>
        <end position="161"/>
    </location>
</feature>
<dbReference type="Proteomes" id="UP000822688">
    <property type="component" value="Chromosome V"/>
</dbReference>
<dbReference type="Gene3D" id="1.10.110.10">
    <property type="entry name" value="Plant lipid-transfer and hydrophobic proteins"/>
    <property type="match status" value="1"/>
</dbReference>
<dbReference type="SMART" id="SM00499">
    <property type="entry name" value="AAI"/>
    <property type="match status" value="1"/>
</dbReference>
<dbReference type="AlphaFoldDB" id="A0A8T0HVT9"/>
<accession>A0A8T0HVT9</accession>
<keyword evidence="4" id="KW-1185">Reference proteome</keyword>
<gene>
    <name evidence="3" type="ORF">KC19_VG300800</name>
</gene>
<name>A0A8T0HVT9_CERPU</name>
<dbReference type="CDD" id="cd00010">
    <property type="entry name" value="AAI_LTSS"/>
    <property type="match status" value="1"/>
</dbReference>
<dbReference type="EMBL" id="CM026426">
    <property type="protein sequence ID" value="KAG0574897.1"/>
    <property type="molecule type" value="Genomic_DNA"/>
</dbReference>
<evidence type="ECO:0000313" key="3">
    <source>
        <dbReference type="EMBL" id="KAG0574897.1"/>
    </source>
</evidence>
<organism evidence="3 4">
    <name type="scientific">Ceratodon purpureus</name>
    <name type="common">Fire moss</name>
    <name type="synonym">Dicranum purpureum</name>
    <dbReference type="NCBI Taxonomy" id="3225"/>
    <lineage>
        <taxon>Eukaryota</taxon>
        <taxon>Viridiplantae</taxon>
        <taxon>Streptophyta</taxon>
        <taxon>Embryophyta</taxon>
        <taxon>Bryophyta</taxon>
        <taxon>Bryophytina</taxon>
        <taxon>Bryopsida</taxon>
        <taxon>Dicranidae</taxon>
        <taxon>Pseudoditrichales</taxon>
        <taxon>Ditrichaceae</taxon>
        <taxon>Ceratodon</taxon>
    </lineage>
</organism>
<dbReference type="InterPro" id="IPR016140">
    <property type="entry name" value="Bifunc_inhib/LTP/seed_store"/>
</dbReference>
<dbReference type="SUPFAM" id="SSF47699">
    <property type="entry name" value="Bifunctional inhibitor/lipid-transfer protein/seed storage 2S albumin"/>
    <property type="match status" value="1"/>
</dbReference>
<keyword evidence="1" id="KW-0732">Signal</keyword>
<proteinExistence type="predicted"/>
<comment type="caution">
    <text evidence="3">The sequence shown here is derived from an EMBL/GenBank/DDBJ whole genome shotgun (WGS) entry which is preliminary data.</text>
</comment>
<evidence type="ECO:0000313" key="4">
    <source>
        <dbReference type="Proteomes" id="UP000822688"/>
    </source>
</evidence>
<dbReference type="InterPro" id="IPR036312">
    <property type="entry name" value="Bifun_inhib/LTP/seed_sf"/>
</dbReference>
<dbReference type="PANTHER" id="PTHR33286:SF1">
    <property type="entry name" value="OS01G0800600 PROTEIN"/>
    <property type="match status" value="1"/>
</dbReference>